<sequence length="147" mass="15794">MRAVLAFLLTLMLAVPAGAADTIVADPKPSWDNPRKVVLQLTNDDVRHVNNVLYNAINIQKFYGQDNVKVAVIAFGPGVRALLKADSTVGARIASLKDYEVEFVACGNTLEVLGKNAGDLLPGIAVVPFGIPEIMERQLTGWQVIAP</sequence>
<proteinExistence type="predicted"/>
<keyword evidence="1" id="KW-0732">Signal</keyword>
<gene>
    <name evidence="2" type="ORF">KEC16_06340</name>
</gene>
<dbReference type="Pfam" id="PF02635">
    <property type="entry name" value="DsrE"/>
    <property type="match status" value="1"/>
</dbReference>
<dbReference type="InterPro" id="IPR003787">
    <property type="entry name" value="Sulphur_relay_DsrE/F-like"/>
</dbReference>
<reference evidence="2 3" key="1">
    <citation type="submission" date="2021-04" db="EMBL/GenBank/DDBJ databases">
        <title>Magnetospirillum sulfuroxidans sp. nov., a facultative chemolithoautotrophic sulfur-oxidizing alphaproteobacterium isolated from freshwater sediment and proposals for Paramagetospirillum gen. nov., and Magnetospirillaceae fam. nov.</title>
        <authorList>
            <person name="Koziaeva V."/>
            <person name="Geelhoed J.S."/>
            <person name="Sorokin D.Y."/>
            <person name="Grouzdev D.S."/>
        </authorList>
    </citation>
    <scope>NUCLEOTIDE SEQUENCE [LARGE SCALE GENOMIC DNA]</scope>
    <source>
        <strain evidence="2 3">J10</strain>
    </source>
</reference>
<keyword evidence="3" id="KW-1185">Reference proteome</keyword>
<dbReference type="Proteomes" id="UP000680714">
    <property type="component" value="Unassembled WGS sequence"/>
</dbReference>
<dbReference type="InterPro" id="IPR027396">
    <property type="entry name" value="DsrEFH-like"/>
</dbReference>
<feature type="signal peptide" evidence="1">
    <location>
        <begin position="1"/>
        <end position="19"/>
    </location>
</feature>
<dbReference type="PANTHER" id="PTHR37691:SF1">
    <property type="entry name" value="BLR3518 PROTEIN"/>
    <property type="match status" value="1"/>
</dbReference>
<dbReference type="EMBL" id="JAGTUF010000004">
    <property type="protein sequence ID" value="MBR9971325.1"/>
    <property type="molecule type" value="Genomic_DNA"/>
</dbReference>
<evidence type="ECO:0000313" key="3">
    <source>
        <dbReference type="Proteomes" id="UP000680714"/>
    </source>
</evidence>
<dbReference type="Gene3D" id="3.40.1260.10">
    <property type="entry name" value="DsrEFH-like"/>
    <property type="match status" value="1"/>
</dbReference>
<feature type="chain" id="PRO_5045049472" evidence="1">
    <location>
        <begin position="20"/>
        <end position="147"/>
    </location>
</feature>
<organism evidence="2 3">
    <name type="scientific">Magnetospirillum sulfuroxidans</name>
    <dbReference type="NCBI Taxonomy" id="611300"/>
    <lineage>
        <taxon>Bacteria</taxon>
        <taxon>Pseudomonadati</taxon>
        <taxon>Pseudomonadota</taxon>
        <taxon>Alphaproteobacteria</taxon>
        <taxon>Rhodospirillales</taxon>
        <taxon>Rhodospirillaceae</taxon>
        <taxon>Magnetospirillum</taxon>
    </lineage>
</organism>
<accession>A0ABS5IA94</accession>
<evidence type="ECO:0000313" key="2">
    <source>
        <dbReference type="EMBL" id="MBR9971325.1"/>
    </source>
</evidence>
<dbReference type="SUPFAM" id="SSF75169">
    <property type="entry name" value="DsrEFH-like"/>
    <property type="match status" value="1"/>
</dbReference>
<dbReference type="PANTHER" id="PTHR37691">
    <property type="entry name" value="BLR3518 PROTEIN"/>
    <property type="match status" value="1"/>
</dbReference>
<protein>
    <submittedName>
        <fullName evidence="2">DsrE family protein</fullName>
    </submittedName>
</protein>
<evidence type="ECO:0000256" key="1">
    <source>
        <dbReference type="SAM" id="SignalP"/>
    </source>
</evidence>
<name>A0ABS5IA94_9PROT</name>
<comment type="caution">
    <text evidence="2">The sequence shown here is derived from an EMBL/GenBank/DDBJ whole genome shotgun (WGS) entry which is preliminary data.</text>
</comment>
<dbReference type="RefSeq" id="WP_211546994.1">
    <property type="nucleotide sequence ID" value="NZ_JAGTUF010000004.1"/>
</dbReference>